<dbReference type="Proteomes" id="UP000051574">
    <property type="component" value="Unassembled WGS sequence"/>
</dbReference>
<keyword evidence="2 4" id="KW-0853">WD repeat</keyword>
<feature type="non-terminal residue" evidence="5">
    <location>
        <position position="324"/>
    </location>
</feature>
<comment type="caution">
    <text evidence="5">The sequence shown here is derived from an EMBL/GenBank/DDBJ whole genome shotgun (WGS) entry which is preliminary data.</text>
</comment>
<feature type="repeat" description="WD" evidence="4">
    <location>
        <begin position="186"/>
        <end position="228"/>
    </location>
</feature>
<evidence type="ECO:0000256" key="2">
    <source>
        <dbReference type="ARBA" id="ARBA00022574"/>
    </source>
</evidence>
<gene>
    <name evidence="5" type="ORF">AMK59_4967</name>
</gene>
<dbReference type="SUPFAM" id="SSF50978">
    <property type="entry name" value="WD40 repeat-like"/>
    <property type="match status" value="1"/>
</dbReference>
<sequence>MFAMKLANSVSDDIGSSESEDCDTCDETTIKQIFNLKCETVISKTINKNNYVLYLDGSLNSTPNVAVGLSNNTVDVYNFSNNQLAKLETFEASENVVGVKSCKENENIFYIGSKDCQIEVVDLRDGKCKSQFKDTTIRDACNYKPLNCFDISSNGLLLCGGTNLYDGDAYILFWDVRKANLLGAYWESHTDDITQVTFHPEDPNKLISGSTDGLINLLDISNATEDDALLDSFNTESSVERLSWFIEENKDAMACITHTSDLQVWKLDDVQPYAHFRKEEIRKDLKRRLEGYCYIASMQVNNNNALLALVGSNYGNGECLRSFG</sequence>
<evidence type="ECO:0000256" key="1">
    <source>
        <dbReference type="ARBA" id="ARBA00021125"/>
    </source>
</evidence>
<reference evidence="5 6" key="1">
    <citation type="submission" date="2015-09" db="EMBL/GenBank/DDBJ databases">
        <title>Draft genome of the scarab beetle Oryctes borbonicus.</title>
        <authorList>
            <person name="Meyer J.M."/>
            <person name="Markov G.V."/>
            <person name="Baskaran P."/>
            <person name="Herrmann M."/>
            <person name="Sommer R.J."/>
            <person name="Roedelsperger C."/>
        </authorList>
    </citation>
    <scope>NUCLEOTIDE SEQUENCE [LARGE SCALE GENOMIC DNA]</scope>
    <source>
        <strain evidence="5">OB123</strain>
        <tissue evidence="5">Whole animal</tissue>
    </source>
</reference>
<name>A0A0T6B3V0_9SCAR</name>
<dbReference type="InterPro" id="IPR036322">
    <property type="entry name" value="WD40_repeat_dom_sf"/>
</dbReference>
<evidence type="ECO:0000256" key="3">
    <source>
        <dbReference type="ARBA" id="ARBA00022737"/>
    </source>
</evidence>
<protein>
    <recommendedName>
        <fullName evidence="1">WD repeat-containing protein 89</fullName>
    </recommendedName>
</protein>
<evidence type="ECO:0000313" key="5">
    <source>
        <dbReference type="EMBL" id="KRT81845.1"/>
    </source>
</evidence>
<dbReference type="PANTHER" id="PTHR22889">
    <property type="entry name" value="WD REPEAT-CONTAINING PROTEIN 89"/>
    <property type="match status" value="1"/>
</dbReference>
<keyword evidence="6" id="KW-1185">Reference proteome</keyword>
<dbReference type="EMBL" id="LJIG01016023">
    <property type="protein sequence ID" value="KRT81845.1"/>
    <property type="molecule type" value="Genomic_DNA"/>
</dbReference>
<dbReference type="InterPro" id="IPR039328">
    <property type="entry name" value="WDR89"/>
</dbReference>
<evidence type="ECO:0000313" key="6">
    <source>
        <dbReference type="Proteomes" id="UP000051574"/>
    </source>
</evidence>
<proteinExistence type="predicted"/>
<dbReference type="InterPro" id="IPR015943">
    <property type="entry name" value="WD40/YVTN_repeat-like_dom_sf"/>
</dbReference>
<dbReference type="PANTHER" id="PTHR22889:SF0">
    <property type="entry name" value="WD REPEAT-CONTAINING PROTEIN 89"/>
    <property type="match status" value="1"/>
</dbReference>
<dbReference type="Pfam" id="PF00400">
    <property type="entry name" value="WD40"/>
    <property type="match status" value="1"/>
</dbReference>
<keyword evidence="3" id="KW-0677">Repeat</keyword>
<evidence type="ECO:0000256" key="4">
    <source>
        <dbReference type="PROSITE-ProRule" id="PRU00221"/>
    </source>
</evidence>
<dbReference type="SMART" id="SM00320">
    <property type="entry name" value="WD40"/>
    <property type="match status" value="3"/>
</dbReference>
<dbReference type="OrthoDB" id="25131at2759"/>
<dbReference type="PROSITE" id="PS50082">
    <property type="entry name" value="WD_REPEATS_2"/>
    <property type="match status" value="1"/>
</dbReference>
<dbReference type="InterPro" id="IPR001680">
    <property type="entry name" value="WD40_rpt"/>
</dbReference>
<organism evidence="5 6">
    <name type="scientific">Oryctes borbonicus</name>
    <dbReference type="NCBI Taxonomy" id="1629725"/>
    <lineage>
        <taxon>Eukaryota</taxon>
        <taxon>Metazoa</taxon>
        <taxon>Ecdysozoa</taxon>
        <taxon>Arthropoda</taxon>
        <taxon>Hexapoda</taxon>
        <taxon>Insecta</taxon>
        <taxon>Pterygota</taxon>
        <taxon>Neoptera</taxon>
        <taxon>Endopterygota</taxon>
        <taxon>Coleoptera</taxon>
        <taxon>Polyphaga</taxon>
        <taxon>Scarabaeiformia</taxon>
        <taxon>Scarabaeidae</taxon>
        <taxon>Dynastinae</taxon>
        <taxon>Oryctes</taxon>
    </lineage>
</organism>
<dbReference type="Gene3D" id="2.130.10.10">
    <property type="entry name" value="YVTN repeat-like/Quinoprotein amine dehydrogenase"/>
    <property type="match status" value="1"/>
</dbReference>
<dbReference type="AlphaFoldDB" id="A0A0T6B3V0"/>
<accession>A0A0T6B3V0</accession>